<evidence type="ECO:0008006" key="4">
    <source>
        <dbReference type="Google" id="ProtNLM"/>
    </source>
</evidence>
<dbReference type="AlphaFoldDB" id="A0A5D4MCA1"/>
<feature type="transmembrane region" description="Helical" evidence="1">
    <location>
        <begin position="530"/>
        <end position="548"/>
    </location>
</feature>
<feature type="transmembrane region" description="Helical" evidence="1">
    <location>
        <begin position="7"/>
        <end position="28"/>
    </location>
</feature>
<organism evidence="2 3">
    <name type="scientific">Rossellomorea vietnamensis</name>
    <dbReference type="NCBI Taxonomy" id="218284"/>
    <lineage>
        <taxon>Bacteria</taxon>
        <taxon>Bacillati</taxon>
        <taxon>Bacillota</taxon>
        <taxon>Bacilli</taxon>
        <taxon>Bacillales</taxon>
        <taxon>Bacillaceae</taxon>
        <taxon>Rossellomorea</taxon>
    </lineage>
</organism>
<evidence type="ECO:0000313" key="2">
    <source>
        <dbReference type="EMBL" id="TYR98943.1"/>
    </source>
</evidence>
<dbReference type="InterPro" id="IPR046062">
    <property type="entry name" value="DUF6020"/>
</dbReference>
<evidence type="ECO:0000313" key="3">
    <source>
        <dbReference type="Proteomes" id="UP000325182"/>
    </source>
</evidence>
<accession>A0A5D4MCA1</accession>
<feature type="transmembrane region" description="Helical" evidence="1">
    <location>
        <begin position="504"/>
        <end position="524"/>
    </location>
</feature>
<name>A0A5D4MCA1_9BACI</name>
<evidence type="ECO:0000256" key="1">
    <source>
        <dbReference type="SAM" id="Phobius"/>
    </source>
</evidence>
<sequence length="583" mass="67462">MNNIVKYLGILFVSGILTASTVFFFYPIRNASPLYSILAFILIAAVTFVYFKWRPFLRSSSIESAKYNKWVLTVEALFSVFLLFSVKGEQIFLADNSLVIVALVYLFTFLFIFMLVNVVITSLLNIEFNTYQRDRSSFVRFLVYFIPVLGAMLIYWIAFFPAAMTPDSLAQWEQAHTRDFNDWHPIVFTWTIMLLTFIWDSPGIVSLFQMISMSVVFAYMMLQFERIGVKRIFLYSVTLLFMILPVTGIFPLIIWKDILFSAFVLLFSTHVFNIVYTKGEWLKGPWSMAGFLLSSFGLVFFRHNGFPVFIIVGLCLLIVYRKHIKYLLPAYVGIIALHFVITGPVFNALDVEPSDPNEALSLPTQQIALIVSEDGEMTEEQRNYVNDILPIQMWKDKYNPYLVDPIKFSWEDYDRELIFDDFGRYVKNWLALWWQNPALGFEAFFDQTSLVWQINQPEDGYTDSYVTNIYYGNPQGLVDKVIHPAVTSAAGQYLQQTKDTFGFIIWRPAVYFSLIALFSMVVIIRNGFRYVLVSLPVLLNILAVMAALPAQDFRYLFSNTLITFLLFVMIFINDKKTEGVLDE</sequence>
<dbReference type="Pfam" id="PF19484">
    <property type="entry name" value="DUF6020"/>
    <property type="match status" value="1"/>
</dbReference>
<dbReference type="EMBL" id="VTEG01000008">
    <property type="protein sequence ID" value="TYR98943.1"/>
    <property type="molecule type" value="Genomic_DNA"/>
</dbReference>
<dbReference type="RefSeq" id="WP_148954177.1">
    <property type="nucleotide sequence ID" value="NZ_VTEG01000008.1"/>
</dbReference>
<gene>
    <name evidence="2" type="ORF">FZC84_13040</name>
</gene>
<dbReference type="Proteomes" id="UP000325182">
    <property type="component" value="Unassembled WGS sequence"/>
</dbReference>
<reference evidence="2 3" key="1">
    <citation type="submission" date="2019-08" db="EMBL/GenBank/DDBJ databases">
        <title>Bacillus genomes from the desert of Cuatro Cienegas, Coahuila.</title>
        <authorList>
            <person name="Olmedo-Alvarez G."/>
        </authorList>
    </citation>
    <scope>NUCLEOTIDE SEQUENCE [LARGE SCALE GENOMIC DNA]</scope>
    <source>
        <strain evidence="2 3">CH128b_4D</strain>
    </source>
</reference>
<keyword evidence="1" id="KW-0812">Transmembrane</keyword>
<proteinExistence type="predicted"/>
<feature type="transmembrane region" description="Helical" evidence="1">
    <location>
        <begin position="555"/>
        <end position="572"/>
    </location>
</feature>
<feature type="transmembrane region" description="Helical" evidence="1">
    <location>
        <begin position="326"/>
        <end position="346"/>
    </location>
</feature>
<comment type="caution">
    <text evidence="2">The sequence shown here is derived from an EMBL/GenBank/DDBJ whole genome shotgun (WGS) entry which is preliminary data.</text>
</comment>
<feature type="transmembrane region" description="Helical" evidence="1">
    <location>
        <begin position="187"/>
        <end position="220"/>
    </location>
</feature>
<protein>
    <recommendedName>
        <fullName evidence="4">Glycosyltransferase RgtA/B/C/D-like domain-containing protein</fullName>
    </recommendedName>
</protein>
<feature type="transmembrane region" description="Helical" evidence="1">
    <location>
        <begin position="98"/>
        <end position="126"/>
    </location>
</feature>
<feature type="transmembrane region" description="Helical" evidence="1">
    <location>
        <begin position="288"/>
        <end position="320"/>
    </location>
</feature>
<feature type="transmembrane region" description="Helical" evidence="1">
    <location>
        <begin position="34"/>
        <end position="51"/>
    </location>
</feature>
<feature type="transmembrane region" description="Helical" evidence="1">
    <location>
        <begin position="67"/>
        <end position="86"/>
    </location>
</feature>
<feature type="transmembrane region" description="Helical" evidence="1">
    <location>
        <begin position="138"/>
        <end position="158"/>
    </location>
</feature>
<keyword evidence="1" id="KW-1133">Transmembrane helix</keyword>
<feature type="transmembrane region" description="Helical" evidence="1">
    <location>
        <begin position="232"/>
        <end position="252"/>
    </location>
</feature>
<keyword evidence="1" id="KW-0472">Membrane</keyword>